<dbReference type="Pfam" id="PF10135">
    <property type="entry name" value="Rod-binding"/>
    <property type="match status" value="1"/>
</dbReference>
<name>A0ABV7ITR3_9SPHN</name>
<dbReference type="RefSeq" id="WP_379510746.1">
    <property type="nucleotide sequence ID" value="NZ_JBHRTQ010000013.1"/>
</dbReference>
<accession>A0ABV7ITR3</accession>
<proteinExistence type="predicted"/>
<feature type="domain" description="Flagellar protein FlgJ N-terminal" evidence="1">
    <location>
        <begin position="42"/>
        <end position="90"/>
    </location>
</feature>
<gene>
    <name evidence="2" type="ORF">ACFOD9_13990</name>
</gene>
<evidence type="ECO:0000259" key="1">
    <source>
        <dbReference type="Pfam" id="PF10135"/>
    </source>
</evidence>
<evidence type="ECO:0000313" key="3">
    <source>
        <dbReference type="Proteomes" id="UP001595604"/>
    </source>
</evidence>
<evidence type="ECO:0000313" key="2">
    <source>
        <dbReference type="EMBL" id="MFC3175367.1"/>
    </source>
</evidence>
<comment type="caution">
    <text evidence="2">The sequence shown here is derived from an EMBL/GenBank/DDBJ whole genome shotgun (WGS) entry which is preliminary data.</text>
</comment>
<dbReference type="Proteomes" id="UP001595604">
    <property type="component" value="Unassembled WGS sequence"/>
</dbReference>
<organism evidence="2 3">
    <name type="scientific">Novosphingobium bradum</name>
    <dbReference type="NCBI Taxonomy" id="1737444"/>
    <lineage>
        <taxon>Bacteria</taxon>
        <taxon>Pseudomonadati</taxon>
        <taxon>Pseudomonadota</taxon>
        <taxon>Alphaproteobacteria</taxon>
        <taxon>Sphingomonadales</taxon>
        <taxon>Sphingomonadaceae</taxon>
        <taxon>Novosphingobium</taxon>
    </lineage>
</organism>
<protein>
    <submittedName>
        <fullName evidence="2">Rod-binding protein</fullName>
    </submittedName>
</protein>
<dbReference type="InterPro" id="IPR019301">
    <property type="entry name" value="Flagellar_prot_FlgJ_N"/>
</dbReference>
<reference evidence="3" key="1">
    <citation type="journal article" date="2019" name="Int. J. Syst. Evol. Microbiol.">
        <title>The Global Catalogue of Microorganisms (GCM) 10K type strain sequencing project: providing services to taxonomists for standard genome sequencing and annotation.</title>
        <authorList>
            <consortium name="The Broad Institute Genomics Platform"/>
            <consortium name="The Broad Institute Genome Sequencing Center for Infectious Disease"/>
            <person name="Wu L."/>
            <person name="Ma J."/>
        </authorList>
    </citation>
    <scope>NUCLEOTIDE SEQUENCE [LARGE SCALE GENOMIC DNA]</scope>
    <source>
        <strain evidence="3">KCTC 42984</strain>
    </source>
</reference>
<sequence>MSSPAPISASLALAPQAPTDRTQLRQAAKQFEAIFVRQMLSSARAARLGGDNPLFGGQAMDTFNGMQDERFAQIAADTGAFGLAKSIETQLAAQLNLAKGR</sequence>
<keyword evidence="3" id="KW-1185">Reference proteome</keyword>
<dbReference type="EMBL" id="JBHRTQ010000013">
    <property type="protein sequence ID" value="MFC3175367.1"/>
    <property type="molecule type" value="Genomic_DNA"/>
</dbReference>